<gene>
    <name evidence="5" type="ORF">ACFYXQ_46415</name>
</gene>
<accession>A0ABW6SFU3</accession>
<dbReference type="InterPro" id="IPR011711">
    <property type="entry name" value="GntR_C"/>
</dbReference>
<evidence type="ECO:0000313" key="5">
    <source>
        <dbReference type="EMBL" id="MFF3575191.1"/>
    </source>
</evidence>
<name>A0ABW6SFU3_9NOCA</name>
<dbReference type="PANTHER" id="PTHR43537">
    <property type="entry name" value="TRANSCRIPTIONAL REGULATOR, GNTR FAMILY"/>
    <property type="match status" value="1"/>
</dbReference>
<dbReference type="PANTHER" id="PTHR43537:SF49">
    <property type="entry name" value="TRANSCRIPTIONAL REGULATORY PROTEIN"/>
    <property type="match status" value="1"/>
</dbReference>
<dbReference type="InterPro" id="IPR036388">
    <property type="entry name" value="WH-like_DNA-bd_sf"/>
</dbReference>
<keyword evidence="6" id="KW-1185">Reference proteome</keyword>
<dbReference type="EMBL" id="JBIAQY010000041">
    <property type="protein sequence ID" value="MFF3575191.1"/>
    <property type="molecule type" value="Genomic_DNA"/>
</dbReference>
<dbReference type="CDD" id="cd07377">
    <property type="entry name" value="WHTH_GntR"/>
    <property type="match status" value="1"/>
</dbReference>
<keyword evidence="2" id="KW-0238">DNA-binding</keyword>
<proteinExistence type="predicted"/>
<keyword evidence="3" id="KW-0804">Transcription</keyword>
<evidence type="ECO:0000256" key="2">
    <source>
        <dbReference type="ARBA" id="ARBA00023125"/>
    </source>
</evidence>
<dbReference type="SUPFAM" id="SSF46785">
    <property type="entry name" value="Winged helix' DNA-binding domain"/>
    <property type="match status" value="1"/>
</dbReference>
<dbReference type="Pfam" id="PF00392">
    <property type="entry name" value="GntR"/>
    <property type="match status" value="1"/>
</dbReference>
<dbReference type="PROSITE" id="PS50949">
    <property type="entry name" value="HTH_GNTR"/>
    <property type="match status" value="1"/>
</dbReference>
<keyword evidence="1" id="KW-0805">Transcription regulation</keyword>
<evidence type="ECO:0000256" key="1">
    <source>
        <dbReference type="ARBA" id="ARBA00023015"/>
    </source>
</evidence>
<organism evidence="5 6">
    <name type="scientific">Nocardia jiangxiensis</name>
    <dbReference type="NCBI Taxonomy" id="282685"/>
    <lineage>
        <taxon>Bacteria</taxon>
        <taxon>Bacillati</taxon>
        <taxon>Actinomycetota</taxon>
        <taxon>Actinomycetes</taxon>
        <taxon>Mycobacteriales</taxon>
        <taxon>Nocardiaceae</taxon>
        <taxon>Nocardia</taxon>
    </lineage>
</organism>
<dbReference type="SUPFAM" id="SSF48008">
    <property type="entry name" value="GntR ligand-binding domain-like"/>
    <property type="match status" value="1"/>
</dbReference>
<protein>
    <submittedName>
        <fullName evidence="5">GntR family transcriptional regulator</fullName>
    </submittedName>
</protein>
<dbReference type="RefSeq" id="WP_387407128.1">
    <property type="nucleotide sequence ID" value="NZ_JBIAQY010000041.1"/>
</dbReference>
<dbReference type="SMART" id="SM00345">
    <property type="entry name" value="HTH_GNTR"/>
    <property type="match status" value="1"/>
</dbReference>
<dbReference type="Gene3D" id="1.20.120.530">
    <property type="entry name" value="GntR ligand-binding domain-like"/>
    <property type="match status" value="1"/>
</dbReference>
<dbReference type="InterPro" id="IPR036390">
    <property type="entry name" value="WH_DNA-bd_sf"/>
</dbReference>
<dbReference type="Gene3D" id="1.10.10.10">
    <property type="entry name" value="Winged helix-like DNA-binding domain superfamily/Winged helix DNA-binding domain"/>
    <property type="match status" value="1"/>
</dbReference>
<evidence type="ECO:0000313" key="6">
    <source>
        <dbReference type="Proteomes" id="UP001601992"/>
    </source>
</evidence>
<evidence type="ECO:0000259" key="4">
    <source>
        <dbReference type="PROSITE" id="PS50949"/>
    </source>
</evidence>
<comment type="caution">
    <text evidence="5">The sequence shown here is derived from an EMBL/GenBank/DDBJ whole genome shotgun (WGS) entry which is preliminary data.</text>
</comment>
<dbReference type="Proteomes" id="UP001601992">
    <property type="component" value="Unassembled WGS sequence"/>
</dbReference>
<dbReference type="SMART" id="SM00895">
    <property type="entry name" value="FCD"/>
    <property type="match status" value="1"/>
</dbReference>
<reference evidence="5 6" key="1">
    <citation type="submission" date="2024-10" db="EMBL/GenBank/DDBJ databases">
        <title>The Natural Products Discovery Center: Release of the First 8490 Sequenced Strains for Exploring Actinobacteria Biosynthetic Diversity.</title>
        <authorList>
            <person name="Kalkreuter E."/>
            <person name="Kautsar S.A."/>
            <person name="Yang D."/>
            <person name="Bader C.D."/>
            <person name="Teijaro C.N."/>
            <person name="Fluegel L."/>
            <person name="Davis C.M."/>
            <person name="Simpson J.R."/>
            <person name="Lauterbach L."/>
            <person name="Steele A.D."/>
            <person name="Gui C."/>
            <person name="Meng S."/>
            <person name="Li G."/>
            <person name="Viehrig K."/>
            <person name="Ye F."/>
            <person name="Su P."/>
            <person name="Kiefer A.F."/>
            <person name="Nichols A."/>
            <person name="Cepeda A.J."/>
            <person name="Yan W."/>
            <person name="Fan B."/>
            <person name="Jiang Y."/>
            <person name="Adhikari A."/>
            <person name="Zheng C.-J."/>
            <person name="Schuster L."/>
            <person name="Cowan T.M."/>
            <person name="Smanski M.J."/>
            <person name="Chevrette M.G."/>
            <person name="De Carvalho L.P.S."/>
            <person name="Shen B."/>
        </authorList>
    </citation>
    <scope>NUCLEOTIDE SEQUENCE [LARGE SCALE GENOMIC DNA]</scope>
    <source>
        <strain evidence="5 6">NPDC002593</strain>
    </source>
</reference>
<dbReference type="Pfam" id="PF07729">
    <property type="entry name" value="FCD"/>
    <property type="match status" value="1"/>
</dbReference>
<dbReference type="InterPro" id="IPR000524">
    <property type="entry name" value="Tscrpt_reg_HTH_GntR"/>
</dbReference>
<evidence type="ECO:0000256" key="3">
    <source>
        <dbReference type="ARBA" id="ARBA00023163"/>
    </source>
</evidence>
<dbReference type="InterPro" id="IPR008920">
    <property type="entry name" value="TF_FadR/GntR_C"/>
</dbReference>
<feature type="domain" description="HTH gntR-type" evidence="4">
    <location>
        <begin position="14"/>
        <end position="80"/>
    </location>
</feature>
<sequence length="240" mass="25813">MSPNELQALPARPDNLTSMVFEAIRDSIVDATLAPGSRISEASVAAQLNVSKTPVREALLRLRHIGLVESTQRGLRVVRPSVKAIRDAYEFRAGIEGVAGRYAAHRASTEEHEHILVLAHTSLEHAEQHDGEGFRRYDRKFHQAIAAATHNVILQQSIEDSLVLTSALRERDVAPSGDSASCAREHLVVAEAIRAGNPDVASKALTEHIHHVMSLVLSARPVTAQPADAETASVGAATTA</sequence>